<proteinExistence type="predicted"/>
<reference evidence="1" key="1">
    <citation type="submission" date="2021-02" db="EMBL/GenBank/DDBJ databases">
        <authorList>
            <person name="Nowell W R."/>
        </authorList>
    </citation>
    <scope>NUCLEOTIDE SEQUENCE</scope>
</reference>
<dbReference type="AlphaFoldDB" id="A0A822G5I7"/>
<protein>
    <submittedName>
        <fullName evidence="1">Uncharacterized protein</fullName>
    </submittedName>
</protein>
<evidence type="ECO:0000313" key="2">
    <source>
        <dbReference type="Proteomes" id="UP000663848"/>
    </source>
</evidence>
<accession>A0A822G5I7</accession>
<dbReference type="EMBL" id="CAJOBR010093731">
    <property type="protein sequence ID" value="CAF5144690.1"/>
    <property type="molecule type" value="Genomic_DNA"/>
</dbReference>
<comment type="caution">
    <text evidence="1">The sequence shown here is derived from an EMBL/GenBank/DDBJ whole genome shotgun (WGS) entry which is preliminary data.</text>
</comment>
<name>A0A822G5I7_9BILA</name>
<dbReference type="Proteomes" id="UP000663848">
    <property type="component" value="Unassembled WGS sequence"/>
</dbReference>
<gene>
    <name evidence="1" type="ORF">QYT958_LOCUS48059</name>
</gene>
<organism evidence="1 2">
    <name type="scientific">Rotaria socialis</name>
    <dbReference type="NCBI Taxonomy" id="392032"/>
    <lineage>
        <taxon>Eukaryota</taxon>
        <taxon>Metazoa</taxon>
        <taxon>Spiralia</taxon>
        <taxon>Gnathifera</taxon>
        <taxon>Rotifera</taxon>
        <taxon>Eurotatoria</taxon>
        <taxon>Bdelloidea</taxon>
        <taxon>Philodinida</taxon>
        <taxon>Philodinidae</taxon>
        <taxon>Rotaria</taxon>
    </lineage>
</organism>
<evidence type="ECO:0000313" key="1">
    <source>
        <dbReference type="EMBL" id="CAF5144690.1"/>
    </source>
</evidence>
<sequence>LAPGFEMHAVFSPLVALETVTLCIDRILTYIKREENQLFIMKCEYF</sequence>
<feature type="non-terminal residue" evidence="1">
    <location>
        <position position="1"/>
    </location>
</feature>